<organism evidence="1 2">
    <name type="scientific">Bacteroides fluxus YIT 12057</name>
    <dbReference type="NCBI Taxonomy" id="763034"/>
    <lineage>
        <taxon>Bacteria</taxon>
        <taxon>Pseudomonadati</taxon>
        <taxon>Bacteroidota</taxon>
        <taxon>Bacteroidia</taxon>
        <taxon>Bacteroidales</taxon>
        <taxon>Bacteroidaceae</taxon>
        <taxon>Bacteroides</taxon>
    </lineage>
</organism>
<accession>F3PPP0</accession>
<gene>
    <name evidence="1" type="ORF">HMPREF9446_00636</name>
</gene>
<dbReference type="AlphaFoldDB" id="F3PPP0"/>
<dbReference type="HOGENOM" id="CLU_3304695_0_0_10"/>
<dbReference type="EMBL" id="AFBN01000012">
    <property type="protein sequence ID" value="EGF59172.1"/>
    <property type="molecule type" value="Genomic_DNA"/>
</dbReference>
<evidence type="ECO:0000313" key="2">
    <source>
        <dbReference type="Proteomes" id="UP000003416"/>
    </source>
</evidence>
<dbReference type="Proteomes" id="UP000003416">
    <property type="component" value="Unassembled WGS sequence"/>
</dbReference>
<name>F3PPP0_9BACE</name>
<keyword evidence="2" id="KW-1185">Reference proteome</keyword>
<sequence>MMLSTGTTVSWVSAQEERKHKELTNIPKKKDLQFIVFAF</sequence>
<protein>
    <submittedName>
        <fullName evidence="1">Uncharacterized protein</fullName>
    </submittedName>
</protein>
<evidence type="ECO:0000313" key="1">
    <source>
        <dbReference type="EMBL" id="EGF59172.1"/>
    </source>
</evidence>
<comment type="caution">
    <text evidence="1">The sequence shown here is derived from an EMBL/GenBank/DDBJ whole genome shotgun (WGS) entry which is preliminary data.</text>
</comment>
<proteinExistence type="predicted"/>
<reference evidence="1 2" key="1">
    <citation type="submission" date="2011-02" db="EMBL/GenBank/DDBJ databases">
        <authorList>
            <person name="Weinstock G."/>
            <person name="Sodergren E."/>
            <person name="Clifton S."/>
            <person name="Fulton L."/>
            <person name="Fulton B."/>
            <person name="Courtney L."/>
            <person name="Fronick C."/>
            <person name="Harrison M."/>
            <person name="Strong C."/>
            <person name="Farmer C."/>
            <person name="Delahaunty K."/>
            <person name="Markovic C."/>
            <person name="Hall O."/>
            <person name="Minx P."/>
            <person name="Tomlinson C."/>
            <person name="Mitreva M."/>
            <person name="Hou S."/>
            <person name="Chen J."/>
            <person name="Wollam A."/>
            <person name="Pepin K.H."/>
            <person name="Johnson M."/>
            <person name="Bhonagiri V."/>
            <person name="Zhang X."/>
            <person name="Suruliraj S."/>
            <person name="Warren W."/>
            <person name="Chinwalla A."/>
            <person name="Mardis E.R."/>
            <person name="Wilson R.K."/>
        </authorList>
    </citation>
    <scope>NUCLEOTIDE SEQUENCE [LARGE SCALE GENOMIC DNA]</scope>
    <source>
        <strain evidence="1 2">YIT 12057</strain>
    </source>
</reference>